<proteinExistence type="predicted"/>
<evidence type="ECO:0000256" key="1">
    <source>
        <dbReference type="SAM" id="Phobius"/>
    </source>
</evidence>
<feature type="transmembrane region" description="Helical" evidence="1">
    <location>
        <begin position="111"/>
        <end position="131"/>
    </location>
</feature>
<accession>A0ABR3F803</accession>
<reference evidence="2 3" key="1">
    <citation type="submission" date="2024-02" db="EMBL/GenBank/DDBJ databases">
        <title>A draft genome for the cacao thread blight pathogen Marasmius crinis-equi.</title>
        <authorList>
            <person name="Cohen S.P."/>
            <person name="Baruah I.K."/>
            <person name="Amoako-Attah I."/>
            <person name="Bukari Y."/>
            <person name="Meinhardt L.W."/>
            <person name="Bailey B.A."/>
        </authorList>
    </citation>
    <scope>NUCLEOTIDE SEQUENCE [LARGE SCALE GENOMIC DNA]</scope>
    <source>
        <strain evidence="2 3">GH-76</strain>
    </source>
</reference>
<evidence type="ECO:0000313" key="2">
    <source>
        <dbReference type="EMBL" id="KAL0571386.1"/>
    </source>
</evidence>
<organism evidence="2 3">
    <name type="scientific">Marasmius crinis-equi</name>
    <dbReference type="NCBI Taxonomy" id="585013"/>
    <lineage>
        <taxon>Eukaryota</taxon>
        <taxon>Fungi</taxon>
        <taxon>Dikarya</taxon>
        <taxon>Basidiomycota</taxon>
        <taxon>Agaricomycotina</taxon>
        <taxon>Agaricomycetes</taxon>
        <taxon>Agaricomycetidae</taxon>
        <taxon>Agaricales</taxon>
        <taxon>Marasmiineae</taxon>
        <taxon>Marasmiaceae</taxon>
        <taxon>Marasmius</taxon>
    </lineage>
</organism>
<name>A0ABR3F803_9AGAR</name>
<dbReference type="Proteomes" id="UP001465976">
    <property type="component" value="Unassembled WGS sequence"/>
</dbReference>
<feature type="transmembrane region" description="Helical" evidence="1">
    <location>
        <begin position="143"/>
        <end position="168"/>
    </location>
</feature>
<feature type="transmembrane region" description="Helical" evidence="1">
    <location>
        <begin position="20"/>
        <end position="38"/>
    </location>
</feature>
<feature type="transmembrane region" description="Helical" evidence="1">
    <location>
        <begin position="59"/>
        <end position="80"/>
    </location>
</feature>
<gene>
    <name evidence="2" type="ORF">V5O48_010574</name>
</gene>
<feature type="transmembrane region" description="Helical" evidence="1">
    <location>
        <begin position="268"/>
        <end position="285"/>
    </location>
</feature>
<sequence length="355" mass="38784">MALALLPVCLANVAIESLLYGIFFVLNAGSLVLAIQYLPRSQPSSSLQPVSTLSRVILVLKRPMFIGSAPLFVTVTAHWITTVVRSFQAFTTFNDGADPTSYYADISQPTYVIKTGLLFASVIMSDGMMVYRLWVVWNYNYPIIVLPFLNVMVFIACGIGTTHLYAVAPPGTILVNYPEAKKWIIADVVLSVLTNTYSTTLIAWRIWVTHRANKQYGGVVSVRPGSTTLMAALAMFVESALLFSIWVLFFASLYGAKSSLESLAEDNIAVMAGIAFSLINVRIGLGRAQSLSAHNTTTSASRLQYNTPGTVGTEDLAYPMRPRVNVHQIKTSTTDYATVPDSKISLRDDNASNEV</sequence>
<keyword evidence="3" id="KW-1185">Reference proteome</keyword>
<evidence type="ECO:0000313" key="3">
    <source>
        <dbReference type="Proteomes" id="UP001465976"/>
    </source>
</evidence>
<keyword evidence="1" id="KW-0472">Membrane</keyword>
<feature type="transmembrane region" description="Helical" evidence="1">
    <location>
        <begin position="188"/>
        <end position="208"/>
    </location>
</feature>
<comment type="caution">
    <text evidence="2">The sequence shown here is derived from an EMBL/GenBank/DDBJ whole genome shotgun (WGS) entry which is preliminary data.</text>
</comment>
<protein>
    <submittedName>
        <fullName evidence="2">Uncharacterized protein</fullName>
    </submittedName>
</protein>
<feature type="transmembrane region" description="Helical" evidence="1">
    <location>
        <begin position="229"/>
        <end position="256"/>
    </location>
</feature>
<dbReference type="EMBL" id="JBAHYK010000777">
    <property type="protein sequence ID" value="KAL0571386.1"/>
    <property type="molecule type" value="Genomic_DNA"/>
</dbReference>
<keyword evidence="1" id="KW-0812">Transmembrane</keyword>
<keyword evidence="1" id="KW-1133">Transmembrane helix</keyword>